<dbReference type="Proteomes" id="UP000037405">
    <property type="component" value="Unassembled WGS sequence"/>
</dbReference>
<dbReference type="Pfam" id="PF16888">
    <property type="entry name" value="YwqH-like"/>
    <property type="match status" value="1"/>
</dbReference>
<reference evidence="2" key="2">
    <citation type="submission" date="2015-07" db="EMBL/GenBank/DDBJ databases">
        <title>MeaNS - Measles Nucleotide Surveillance Program.</title>
        <authorList>
            <person name="Tran T."/>
            <person name="Druce J."/>
        </authorList>
    </citation>
    <scope>NUCLEOTIDE SEQUENCE</scope>
    <source>
        <strain evidence="2">JCM 11544</strain>
    </source>
</reference>
<dbReference type="AlphaFoldDB" id="A0A0M0G0C1"/>
<keyword evidence="4" id="KW-1185">Reference proteome</keyword>
<accession>A0A0M0G0C1</accession>
<gene>
    <name evidence="2" type="ORF">AF331_18935</name>
    <name evidence="3" type="ORF">FZC83_16735</name>
</gene>
<name>A0A0M0G0C1_9BACI</name>
<evidence type="ECO:0000313" key="5">
    <source>
        <dbReference type="Proteomes" id="UP000322997"/>
    </source>
</evidence>
<evidence type="ECO:0000313" key="4">
    <source>
        <dbReference type="Proteomes" id="UP000037405"/>
    </source>
</evidence>
<dbReference type="Gene3D" id="1.10.287.1060">
    <property type="entry name" value="ESAT-6-like"/>
    <property type="match status" value="1"/>
</dbReference>
<organism evidence="2 4">
    <name type="scientific">Rossellomorea marisflavi</name>
    <dbReference type="NCBI Taxonomy" id="189381"/>
    <lineage>
        <taxon>Bacteria</taxon>
        <taxon>Bacillati</taxon>
        <taxon>Bacillota</taxon>
        <taxon>Bacilli</taxon>
        <taxon>Bacillales</taxon>
        <taxon>Bacillaceae</taxon>
        <taxon>Rossellomorea</taxon>
    </lineage>
</organism>
<keyword evidence="1" id="KW-0175">Coiled coil</keyword>
<dbReference type="PATRIC" id="fig|189381.12.peg.3294"/>
<dbReference type="EMBL" id="LGUE01000008">
    <property type="protein sequence ID" value="KON82921.1"/>
    <property type="molecule type" value="Genomic_DNA"/>
</dbReference>
<proteinExistence type="predicted"/>
<evidence type="ECO:0000256" key="1">
    <source>
        <dbReference type="SAM" id="Coils"/>
    </source>
</evidence>
<dbReference type="STRING" id="189381.GCA_900166615_00441"/>
<reference evidence="4" key="1">
    <citation type="submission" date="2015-07" db="EMBL/GenBank/DDBJ databases">
        <title>Fjat-14235 jcm11544.</title>
        <authorList>
            <person name="Liu B."/>
            <person name="Wang J."/>
            <person name="Zhu Y."/>
            <person name="Liu G."/>
            <person name="Chen Q."/>
            <person name="Chen Z."/>
            <person name="Lan J."/>
            <person name="Che J."/>
            <person name="Ge C."/>
            <person name="Shi H."/>
            <person name="Pan Z."/>
            <person name="Liu X."/>
        </authorList>
    </citation>
    <scope>NUCLEOTIDE SEQUENCE [LARGE SCALE GENOMIC DNA]</scope>
    <source>
        <strain evidence="4">JCM 11544</strain>
    </source>
</reference>
<dbReference type="RefSeq" id="WP_053429572.1">
    <property type="nucleotide sequence ID" value="NZ_BSED01000022.1"/>
</dbReference>
<sequence length="121" mass="14090">MSYLSFMVSQIGEKRKQLERLRTSKTNMNQLQGEFNQYTQKVKQPELSATTWQGTRANEFEEVREQFNEAYRDISQSQMDSAITSIESKISSLEAEIAALEVSMDKEVKRLEEENKKDPIM</sequence>
<comment type="caution">
    <text evidence="2">The sequence shown here is derived from an EMBL/GenBank/DDBJ whole genome shotgun (WGS) entry which is preliminary data.</text>
</comment>
<feature type="coiled-coil region" evidence="1">
    <location>
        <begin position="83"/>
        <end position="117"/>
    </location>
</feature>
<reference evidence="3 5" key="3">
    <citation type="submission" date="2019-08" db="EMBL/GenBank/DDBJ databases">
        <title>Bacillus genomes from the desert of Cuatro Cienegas, Coahuila.</title>
        <authorList>
            <person name="Olmedo-Alvarez G."/>
        </authorList>
    </citation>
    <scope>NUCLEOTIDE SEQUENCE [LARGE SCALE GENOMIC DNA]</scope>
    <source>
        <strain evidence="3 5">CH108_3D</strain>
    </source>
</reference>
<dbReference type="OrthoDB" id="2454201at2"/>
<dbReference type="InterPro" id="IPR031681">
    <property type="entry name" value="YwqH-like"/>
</dbReference>
<dbReference type="EMBL" id="VTEQ01000005">
    <property type="protein sequence ID" value="TYS52476.1"/>
    <property type="molecule type" value="Genomic_DNA"/>
</dbReference>
<evidence type="ECO:0000313" key="3">
    <source>
        <dbReference type="EMBL" id="TYS52476.1"/>
    </source>
</evidence>
<protein>
    <submittedName>
        <fullName evidence="3">DUF5082 domain-containing protein</fullName>
    </submittedName>
</protein>
<evidence type="ECO:0000313" key="2">
    <source>
        <dbReference type="EMBL" id="KON82921.1"/>
    </source>
</evidence>
<dbReference type="Proteomes" id="UP000322997">
    <property type="component" value="Unassembled WGS sequence"/>
</dbReference>